<evidence type="ECO:0000313" key="9">
    <source>
        <dbReference type="Proteomes" id="UP001141806"/>
    </source>
</evidence>
<dbReference type="PANTHER" id="PTHR31194:SF202">
    <property type="entry name" value="ETHYLENE-RESPONSIVE TRANSCRIPTION FACTOR ERF070"/>
    <property type="match status" value="1"/>
</dbReference>
<evidence type="ECO:0000256" key="3">
    <source>
        <dbReference type="ARBA" id="ARBA00023125"/>
    </source>
</evidence>
<dbReference type="InterPro" id="IPR036955">
    <property type="entry name" value="AP2/ERF_dom_sf"/>
</dbReference>
<dbReference type="InterPro" id="IPR050913">
    <property type="entry name" value="AP2/ERF_ERF"/>
</dbReference>
<comment type="caution">
    <text evidence="8">The sequence shown here is derived from an EMBL/GenBank/DDBJ whole genome shotgun (WGS) entry which is preliminary data.</text>
</comment>
<evidence type="ECO:0000256" key="1">
    <source>
        <dbReference type="ARBA" id="ARBA00004123"/>
    </source>
</evidence>
<evidence type="ECO:0000256" key="6">
    <source>
        <dbReference type="SAM" id="MobiDB-lite"/>
    </source>
</evidence>
<feature type="compositionally biased region" description="Low complexity" evidence="6">
    <location>
        <begin position="213"/>
        <end position="231"/>
    </location>
</feature>
<dbReference type="SMART" id="SM00380">
    <property type="entry name" value="AP2"/>
    <property type="match status" value="1"/>
</dbReference>
<feature type="compositionally biased region" description="Polar residues" evidence="6">
    <location>
        <begin position="253"/>
        <end position="267"/>
    </location>
</feature>
<dbReference type="Pfam" id="PF00847">
    <property type="entry name" value="AP2"/>
    <property type="match status" value="1"/>
</dbReference>
<keyword evidence="5" id="KW-0539">Nucleus</keyword>
<dbReference type="OrthoDB" id="1917565at2759"/>
<accession>A0A9Q0H8W3</accession>
<feature type="domain" description="AP2/ERF" evidence="7">
    <location>
        <begin position="115"/>
        <end position="172"/>
    </location>
</feature>
<dbReference type="PRINTS" id="PR00367">
    <property type="entry name" value="ETHRSPELEMNT"/>
</dbReference>
<dbReference type="Gene3D" id="3.30.730.10">
    <property type="entry name" value="AP2/ERF domain"/>
    <property type="match status" value="1"/>
</dbReference>
<keyword evidence="4" id="KW-0804">Transcription</keyword>
<dbReference type="GO" id="GO:0003700">
    <property type="term" value="F:DNA-binding transcription factor activity"/>
    <property type="evidence" value="ECO:0007669"/>
    <property type="project" value="InterPro"/>
</dbReference>
<dbReference type="CDD" id="cd00018">
    <property type="entry name" value="AP2"/>
    <property type="match status" value="1"/>
</dbReference>
<sequence>MPGPQQLLNQDKFFKHGKKKFLSTERTHTETRKIRIICYDPDATDCSSSEDETSSGRHKRLVQEICIPISPFVSSVNEIDSSSQDSNYGGKNPGSRVTKNPKRRVLTRNPRSSSKYRGVRQRRWGKWAAEIRDHLRGVRVWLGTYDTAEEAAKAYEDASKRLELESISLSRKSNNNDSVSQKTQKSNNVSSSSVVDSLSRSQPQPSISEDCESLFSHSSPSSVLDVSTSASHVEDCPSSTTKEDDSLSKGSVEPSQPSLEQQPIQGSSQAVLNDSLVALTGQEMDIDGDSFLMKDFEDAFVDFSGFDDLPLFCFEDSASKDLPDFDFDLDLEALAWIDESLNIACP</sequence>
<organism evidence="8 9">
    <name type="scientific">Protea cynaroides</name>
    <dbReference type="NCBI Taxonomy" id="273540"/>
    <lineage>
        <taxon>Eukaryota</taxon>
        <taxon>Viridiplantae</taxon>
        <taxon>Streptophyta</taxon>
        <taxon>Embryophyta</taxon>
        <taxon>Tracheophyta</taxon>
        <taxon>Spermatophyta</taxon>
        <taxon>Magnoliopsida</taxon>
        <taxon>Proteales</taxon>
        <taxon>Proteaceae</taxon>
        <taxon>Protea</taxon>
    </lineage>
</organism>
<comment type="subcellular location">
    <subcellularLocation>
        <location evidence="1">Nucleus</location>
    </subcellularLocation>
</comment>
<dbReference type="GO" id="GO:0005634">
    <property type="term" value="C:nucleus"/>
    <property type="evidence" value="ECO:0007669"/>
    <property type="project" value="UniProtKB-SubCell"/>
</dbReference>
<dbReference type="GO" id="GO:0003677">
    <property type="term" value="F:DNA binding"/>
    <property type="evidence" value="ECO:0007669"/>
    <property type="project" value="UniProtKB-KW"/>
</dbReference>
<dbReference type="EMBL" id="JAMYWD010000009">
    <property type="protein sequence ID" value="KAJ4961410.1"/>
    <property type="molecule type" value="Genomic_DNA"/>
</dbReference>
<feature type="compositionally biased region" description="Low complexity" evidence="6">
    <location>
        <begin position="186"/>
        <end position="201"/>
    </location>
</feature>
<evidence type="ECO:0000256" key="2">
    <source>
        <dbReference type="ARBA" id="ARBA00023015"/>
    </source>
</evidence>
<dbReference type="PROSITE" id="PS51032">
    <property type="entry name" value="AP2_ERF"/>
    <property type="match status" value="1"/>
</dbReference>
<proteinExistence type="predicted"/>
<feature type="compositionally biased region" description="Polar residues" evidence="6">
    <location>
        <begin position="78"/>
        <end position="89"/>
    </location>
</feature>
<protein>
    <recommendedName>
        <fullName evidence="7">AP2/ERF domain-containing protein</fullName>
    </recommendedName>
</protein>
<evidence type="ECO:0000256" key="5">
    <source>
        <dbReference type="ARBA" id="ARBA00023242"/>
    </source>
</evidence>
<dbReference type="Proteomes" id="UP001141806">
    <property type="component" value="Unassembled WGS sequence"/>
</dbReference>
<keyword evidence="3" id="KW-0238">DNA-binding</keyword>
<dbReference type="InterPro" id="IPR016177">
    <property type="entry name" value="DNA-bd_dom_sf"/>
</dbReference>
<evidence type="ECO:0000259" key="7">
    <source>
        <dbReference type="PROSITE" id="PS51032"/>
    </source>
</evidence>
<keyword evidence="2" id="KW-0805">Transcription regulation</keyword>
<evidence type="ECO:0000313" key="8">
    <source>
        <dbReference type="EMBL" id="KAJ4961410.1"/>
    </source>
</evidence>
<dbReference type="InterPro" id="IPR001471">
    <property type="entry name" value="AP2/ERF_dom"/>
</dbReference>
<dbReference type="AlphaFoldDB" id="A0A9Q0H8W3"/>
<evidence type="ECO:0000256" key="4">
    <source>
        <dbReference type="ARBA" id="ARBA00023163"/>
    </source>
</evidence>
<dbReference type="PANTHER" id="PTHR31194">
    <property type="entry name" value="SHN SHINE , DNA BINDING / TRANSCRIPTION FACTOR"/>
    <property type="match status" value="1"/>
</dbReference>
<keyword evidence="9" id="KW-1185">Reference proteome</keyword>
<reference evidence="8" key="1">
    <citation type="journal article" date="2023" name="Plant J.">
        <title>The genome of the king protea, Protea cynaroides.</title>
        <authorList>
            <person name="Chang J."/>
            <person name="Duong T.A."/>
            <person name="Schoeman C."/>
            <person name="Ma X."/>
            <person name="Roodt D."/>
            <person name="Barker N."/>
            <person name="Li Z."/>
            <person name="Van de Peer Y."/>
            <person name="Mizrachi E."/>
        </authorList>
    </citation>
    <scope>NUCLEOTIDE SEQUENCE</scope>
    <source>
        <tissue evidence="8">Young leaves</tissue>
    </source>
</reference>
<feature type="region of interest" description="Disordered" evidence="6">
    <location>
        <begin position="78"/>
        <end position="119"/>
    </location>
</feature>
<gene>
    <name evidence="8" type="ORF">NE237_021320</name>
</gene>
<feature type="region of interest" description="Disordered" evidence="6">
    <location>
        <begin position="172"/>
        <end position="267"/>
    </location>
</feature>
<name>A0A9Q0H8W3_9MAGN</name>
<dbReference type="SUPFAM" id="SSF54171">
    <property type="entry name" value="DNA-binding domain"/>
    <property type="match status" value="1"/>
</dbReference>
<feature type="compositionally biased region" description="Polar residues" evidence="6">
    <location>
        <begin position="172"/>
        <end position="185"/>
    </location>
</feature>